<evidence type="ECO:0000256" key="2">
    <source>
        <dbReference type="ARBA" id="ARBA00022475"/>
    </source>
</evidence>
<dbReference type="EMBL" id="CCRF01000081">
    <property type="protein sequence ID" value="CEE02644.1"/>
    <property type="molecule type" value="Genomic_DNA"/>
</dbReference>
<protein>
    <recommendedName>
        <fullName evidence="8">ABC3 transporter permease C-terminal domain-containing protein</fullName>
    </recommendedName>
</protein>
<evidence type="ECO:0000256" key="6">
    <source>
        <dbReference type="ARBA" id="ARBA00038076"/>
    </source>
</evidence>
<gene>
    <name evidence="9" type="ORF">BT1A1_2853</name>
</gene>
<dbReference type="Pfam" id="PF02687">
    <property type="entry name" value="FtsX"/>
    <property type="match status" value="1"/>
</dbReference>
<keyword evidence="5 7" id="KW-0472">Membrane</keyword>
<name>A0A090KV89_9BACI</name>
<evidence type="ECO:0000256" key="7">
    <source>
        <dbReference type="SAM" id="Phobius"/>
    </source>
</evidence>
<accession>A0A090KV89</accession>
<reference evidence="9 10" key="1">
    <citation type="submission" date="2014-07" db="EMBL/GenBank/DDBJ databases">
        <authorList>
            <person name="Wibberg Daniel"/>
        </authorList>
    </citation>
    <scope>NUCLEOTIDE SEQUENCE [LARGE SCALE GENOMIC DNA]</scope>
</reference>
<dbReference type="AlphaFoldDB" id="A0A090KV89"/>
<feature type="transmembrane region" description="Helical" evidence="7">
    <location>
        <begin position="270"/>
        <end position="297"/>
    </location>
</feature>
<evidence type="ECO:0000256" key="4">
    <source>
        <dbReference type="ARBA" id="ARBA00022989"/>
    </source>
</evidence>
<dbReference type="InterPro" id="IPR003838">
    <property type="entry name" value="ABC3_permease_C"/>
</dbReference>
<evidence type="ECO:0000256" key="1">
    <source>
        <dbReference type="ARBA" id="ARBA00004651"/>
    </source>
</evidence>
<keyword evidence="3 7" id="KW-0812">Transmembrane</keyword>
<evidence type="ECO:0000256" key="5">
    <source>
        <dbReference type="ARBA" id="ARBA00023136"/>
    </source>
</evidence>
<dbReference type="PANTHER" id="PTHR30572:SF4">
    <property type="entry name" value="ABC TRANSPORTER PERMEASE YTRF"/>
    <property type="match status" value="1"/>
</dbReference>
<evidence type="ECO:0000313" key="10">
    <source>
        <dbReference type="Proteomes" id="UP000040576"/>
    </source>
</evidence>
<comment type="subcellular location">
    <subcellularLocation>
        <location evidence="1">Cell membrane</location>
        <topology evidence="1">Multi-pass membrane protein</topology>
    </subcellularLocation>
</comment>
<proteinExistence type="inferred from homology"/>
<sequence length="400" mass="45747">MISIVLFLSVSYFTKTMQESFSMTQDGPDYDMSVLFNGHYGSEAKQAFEKITELDGVTERIIMQDFTFVSQIDEAKVPDSVRNYVIHSENGKIKFQVILHALDQSSLQAYAEQIGVNDDLLNQENKLPAIVINKNNYQDIEKKQYVKEKAVNVEVGDLLDLQYEDLDTGKIKDVNKVEIVALTDKQPMGLRKMISPGEIHVVVSEDTLNKLLAEHQNIIDESYYYLYLNSKDPIKTEEQVDEMNLSIQPSIYNVYHSRIQDEQMSRIIQVFVYGFVLLISAVSVANIFNTISTSIALRKREFAMLKSVGMTPKGFNKMLNYESIFYGMKALLYGLPISLVIMYLMYRSFSNSFAYRFNLPWVSLLVTVLGVFIIVGVTMLYSSSKVKKENIIDDLKQENI</sequence>
<evidence type="ECO:0000259" key="8">
    <source>
        <dbReference type="Pfam" id="PF02687"/>
    </source>
</evidence>
<keyword evidence="4 7" id="KW-1133">Transmembrane helix</keyword>
<feature type="transmembrane region" description="Helical" evidence="7">
    <location>
        <begin position="323"/>
        <end position="346"/>
    </location>
</feature>
<dbReference type="GO" id="GO:0022857">
    <property type="term" value="F:transmembrane transporter activity"/>
    <property type="evidence" value="ECO:0007669"/>
    <property type="project" value="TreeGrafter"/>
</dbReference>
<feature type="domain" description="ABC3 transporter permease C-terminal" evidence="8">
    <location>
        <begin position="275"/>
        <end position="391"/>
    </location>
</feature>
<comment type="similarity">
    <text evidence="6">Belongs to the ABC-4 integral membrane protein family.</text>
</comment>
<dbReference type="Proteomes" id="UP000040576">
    <property type="component" value="Unassembled WGS sequence"/>
</dbReference>
<organism evidence="9 10">
    <name type="scientific">Caldibacillus thermoamylovorans</name>
    <dbReference type="NCBI Taxonomy" id="35841"/>
    <lineage>
        <taxon>Bacteria</taxon>
        <taxon>Bacillati</taxon>
        <taxon>Bacillota</taxon>
        <taxon>Bacilli</taxon>
        <taxon>Bacillales</taxon>
        <taxon>Bacillaceae</taxon>
        <taxon>Caldibacillus</taxon>
    </lineage>
</organism>
<dbReference type="PANTHER" id="PTHR30572">
    <property type="entry name" value="MEMBRANE COMPONENT OF TRANSPORTER-RELATED"/>
    <property type="match status" value="1"/>
</dbReference>
<feature type="transmembrane region" description="Helical" evidence="7">
    <location>
        <begin position="358"/>
        <end position="381"/>
    </location>
</feature>
<evidence type="ECO:0000313" key="9">
    <source>
        <dbReference type="EMBL" id="CEE02644.1"/>
    </source>
</evidence>
<evidence type="ECO:0000256" key="3">
    <source>
        <dbReference type="ARBA" id="ARBA00022692"/>
    </source>
</evidence>
<dbReference type="GO" id="GO:0005886">
    <property type="term" value="C:plasma membrane"/>
    <property type="evidence" value="ECO:0007669"/>
    <property type="project" value="UniProtKB-SubCell"/>
</dbReference>
<dbReference type="InterPro" id="IPR050250">
    <property type="entry name" value="Macrolide_Exporter_MacB"/>
</dbReference>
<keyword evidence="10" id="KW-1185">Reference proteome</keyword>
<keyword evidence="2" id="KW-1003">Cell membrane</keyword>